<protein>
    <submittedName>
        <fullName evidence="3">Tripartite tricarboxylate transporter substrate-binding protein</fullName>
    </submittedName>
</protein>
<reference evidence="4" key="1">
    <citation type="journal article" date="2019" name="Int. J. Syst. Evol. Microbiol.">
        <title>The Global Catalogue of Microorganisms (GCM) 10K type strain sequencing project: providing services to taxonomists for standard genome sequencing and annotation.</title>
        <authorList>
            <consortium name="The Broad Institute Genomics Platform"/>
            <consortium name="The Broad Institute Genome Sequencing Center for Infectious Disease"/>
            <person name="Wu L."/>
            <person name="Ma J."/>
        </authorList>
    </citation>
    <scope>NUCLEOTIDE SEQUENCE [LARGE SCALE GENOMIC DNA]</scope>
    <source>
        <strain evidence="4">CGMCC 1.16444</strain>
    </source>
</reference>
<feature type="chain" id="PRO_5047107192" evidence="2">
    <location>
        <begin position="22"/>
        <end position="323"/>
    </location>
</feature>
<dbReference type="EMBL" id="JBHSJF010000001">
    <property type="protein sequence ID" value="MFC5066497.1"/>
    <property type="molecule type" value="Genomic_DNA"/>
</dbReference>
<evidence type="ECO:0000256" key="2">
    <source>
        <dbReference type="SAM" id="SignalP"/>
    </source>
</evidence>
<comment type="similarity">
    <text evidence="1">Belongs to the UPF0065 (bug) family.</text>
</comment>
<keyword evidence="2" id="KW-0732">Signal</keyword>
<feature type="signal peptide" evidence="2">
    <location>
        <begin position="1"/>
        <end position="21"/>
    </location>
</feature>
<accession>A0ABV9YXE4</accession>
<keyword evidence="4" id="KW-1185">Reference proteome</keyword>
<organism evidence="3 4">
    <name type="scientific">Flaviflagellibacter deserti</name>
    <dbReference type="NCBI Taxonomy" id="2267266"/>
    <lineage>
        <taxon>Bacteria</taxon>
        <taxon>Pseudomonadati</taxon>
        <taxon>Pseudomonadota</taxon>
        <taxon>Alphaproteobacteria</taxon>
        <taxon>Hyphomicrobiales</taxon>
        <taxon>Flaviflagellibacter</taxon>
    </lineage>
</organism>
<dbReference type="Gene3D" id="3.40.190.150">
    <property type="entry name" value="Bordetella uptake gene, domain 1"/>
    <property type="match status" value="1"/>
</dbReference>
<name>A0ABV9YXE4_9HYPH</name>
<proteinExistence type="inferred from homology"/>
<comment type="caution">
    <text evidence="3">The sequence shown here is derived from an EMBL/GenBank/DDBJ whole genome shotgun (WGS) entry which is preliminary data.</text>
</comment>
<dbReference type="InterPro" id="IPR042100">
    <property type="entry name" value="Bug_dom1"/>
</dbReference>
<dbReference type="Gene3D" id="3.40.190.10">
    <property type="entry name" value="Periplasmic binding protein-like II"/>
    <property type="match status" value="1"/>
</dbReference>
<evidence type="ECO:0000256" key="1">
    <source>
        <dbReference type="ARBA" id="ARBA00006987"/>
    </source>
</evidence>
<dbReference type="Proteomes" id="UP001595796">
    <property type="component" value="Unassembled WGS sequence"/>
</dbReference>
<dbReference type="SUPFAM" id="SSF53850">
    <property type="entry name" value="Periplasmic binding protein-like II"/>
    <property type="match status" value="1"/>
</dbReference>
<dbReference type="RefSeq" id="WP_114955583.1">
    <property type="nucleotide sequence ID" value="NZ_JBHSJF010000001.1"/>
</dbReference>
<dbReference type="PIRSF" id="PIRSF017082">
    <property type="entry name" value="YflP"/>
    <property type="match status" value="1"/>
</dbReference>
<evidence type="ECO:0000313" key="3">
    <source>
        <dbReference type="EMBL" id="MFC5066497.1"/>
    </source>
</evidence>
<evidence type="ECO:0000313" key="4">
    <source>
        <dbReference type="Proteomes" id="UP001595796"/>
    </source>
</evidence>
<dbReference type="PANTHER" id="PTHR42928:SF5">
    <property type="entry name" value="BLR1237 PROTEIN"/>
    <property type="match status" value="1"/>
</dbReference>
<sequence>MRIPALLSSVMLLASTCAALAQDYPSRSITMVVPYAAGGPTDTVARLTAEAMSSALGQQIVVENVTGAGGTLGTGRVARAEPDGYTILVHHIGMSTAPTLYRKLAYDPKTAFEPVGLISDAPMTLIARSNFEPNTLQEVIALAKKDKEKLTLANAGIGAASHLCGMLFMSMIGTQMTTVPYKGNGPIMTDLLGKQIDLTCDQTTNTAGPINAKQVKAYVATSPERLSVIPDVPTAKEAGLPEFEVSVWHALYAPAKTPPEIVQKLTTALQAALKNENLVTRFRQIATEPVSQDRATPQALKIHLSAEIDRWAPIIKAAGQFAD</sequence>
<dbReference type="InterPro" id="IPR005064">
    <property type="entry name" value="BUG"/>
</dbReference>
<dbReference type="PANTHER" id="PTHR42928">
    <property type="entry name" value="TRICARBOXYLATE-BINDING PROTEIN"/>
    <property type="match status" value="1"/>
</dbReference>
<dbReference type="Pfam" id="PF03401">
    <property type="entry name" value="TctC"/>
    <property type="match status" value="1"/>
</dbReference>
<gene>
    <name evidence="3" type="ORF">ACFPFW_00535</name>
</gene>